<proteinExistence type="predicted"/>
<organism evidence="1">
    <name type="scientific">Arundo donax</name>
    <name type="common">Giant reed</name>
    <name type="synonym">Donax arundinaceus</name>
    <dbReference type="NCBI Taxonomy" id="35708"/>
    <lineage>
        <taxon>Eukaryota</taxon>
        <taxon>Viridiplantae</taxon>
        <taxon>Streptophyta</taxon>
        <taxon>Embryophyta</taxon>
        <taxon>Tracheophyta</taxon>
        <taxon>Spermatophyta</taxon>
        <taxon>Magnoliopsida</taxon>
        <taxon>Liliopsida</taxon>
        <taxon>Poales</taxon>
        <taxon>Poaceae</taxon>
        <taxon>PACMAD clade</taxon>
        <taxon>Arundinoideae</taxon>
        <taxon>Arundineae</taxon>
        <taxon>Arundo</taxon>
    </lineage>
</organism>
<reference evidence="1" key="1">
    <citation type="submission" date="2014-09" db="EMBL/GenBank/DDBJ databases">
        <authorList>
            <person name="Magalhaes I.L.F."/>
            <person name="Oliveira U."/>
            <person name="Santos F.R."/>
            <person name="Vidigal T.H.D.A."/>
            <person name="Brescovit A.D."/>
            <person name="Santos A.J."/>
        </authorList>
    </citation>
    <scope>NUCLEOTIDE SEQUENCE</scope>
    <source>
        <tissue evidence="1">Shoot tissue taken approximately 20 cm above the soil surface</tissue>
    </source>
</reference>
<dbReference type="EMBL" id="GBRH01207717">
    <property type="protein sequence ID" value="JAD90178.1"/>
    <property type="molecule type" value="Transcribed_RNA"/>
</dbReference>
<protein>
    <submittedName>
        <fullName evidence="1">Uncharacterized protein</fullName>
    </submittedName>
</protein>
<evidence type="ECO:0000313" key="1">
    <source>
        <dbReference type="EMBL" id="JAD90178.1"/>
    </source>
</evidence>
<name>A0A0A9DU17_ARUDO</name>
<sequence length="130" mass="14781">MVRAVARINWRNWRVRSWRRALGSSFRHEILDQLLSSLNLGCTPNYLHSHLSRCTSAFLNGYCSTTVPTDIANTSTCCPNNGISIGKGNLHAMCHLRTRMRGLVDSLQQKHHFVGPHVHMQKYHNVTAFP</sequence>
<reference evidence="1" key="2">
    <citation type="journal article" date="2015" name="Data Brief">
        <title>Shoot transcriptome of the giant reed, Arundo donax.</title>
        <authorList>
            <person name="Barrero R.A."/>
            <person name="Guerrero F.D."/>
            <person name="Moolhuijzen P."/>
            <person name="Goolsby J.A."/>
            <person name="Tidwell J."/>
            <person name="Bellgard S.E."/>
            <person name="Bellgard M.I."/>
        </authorList>
    </citation>
    <scope>NUCLEOTIDE SEQUENCE</scope>
    <source>
        <tissue evidence="1">Shoot tissue taken approximately 20 cm above the soil surface</tissue>
    </source>
</reference>
<accession>A0A0A9DU17</accession>
<dbReference type="AlphaFoldDB" id="A0A0A9DU17"/>